<organism evidence="2 3">
    <name type="scientific">Latimeria chalumnae</name>
    <name type="common">Coelacanth</name>
    <dbReference type="NCBI Taxonomy" id="7897"/>
    <lineage>
        <taxon>Eukaryota</taxon>
        <taxon>Metazoa</taxon>
        <taxon>Chordata</taxon>
        <taxon>Craniata</taxon>
        <taxon>Vertebrata</taxon>
        <taxon>Euteleostomi</taxon>
        <taxon>Coelacanthiformes</taxon>
        <taxon>Coelacanthidae</taxon>
        <taxon>Latimeria</taxon>
    </lineage>
</organism>
<dbReference type="Bgee" id="ENSLACG00000015976">
    <property type="expression patterns" value="Expressed in pectoral fin and 2 other cell types or tissues"/>
</dbReference>
<name>H3B8B3_LATCH</name>
<feature type="compositionally biased region" description="Basic and acidic residues" evidence="1">
    <location>
        <begin position="137"/>
        <end position="147"/>
    </location>
</feature>
<keyword evidence="3" id="KW-1185">Reference proteome</keyword>
<dbReference type="HOGENOM" id="CLU_1772345_0_0_1"/>
<accession>H3B8B3</accession>
<dbReference type="AlphaFoldDB" id="H3B8B3"/>
<evidence type="ECO:0000313" key="2">
    <source>
        <dbReference type="Ensembl" id="ENSLACP00000018134.1"/>
    </source>
</evidence>
<reference evidence="2" key="3">
    <citation type="submission" date="2025-09" db="UniProtKB">
        <authorList>
            <consortium name="Ensembl"/>
        </authorList>
    </citation>
    <scope>IDENTIFICATION</scope>
</reference>
<dbReference type="STRING" id="7897.ENSLACP00000018134"/>
<evidence type="ECO:0000313" key="3">
    <source>
        <dbReference type="Proteomes" id="UP000008672"/>
    </source>
</evidence>
<evidence type="ECO:0000256" key="1">
    <source>
        <dbReference type="SAM" id="MobiDB-lite"/>
    </source>
</evidence>
<dbReference type="InParanoid" id="H3B8B3"/>
<reference evidence="2" key="2">
    <citation type="submission" date="2025-08" db="UniProtKB">
        <authorList>
            <consortium name="Ensembl"/>
        </authorList>
    </citation>
    <scope>IDENTIFICATION</scope>
</reference>
<reference evidence="3" key="1">
    <citation type="submission" date="2011-08" db="EMBL/GenBank/DDBJ databases">
        <title>The draft genome of Latimeria chalumnae.</title>
        <authorList>
            <person name="Di Palma F."/>
            <person name="Alfoldi J."/>
            <person name="Johnson J."/>
            <person name="Berlin A."/>
            <person name="Gnerre S."/>
            <person name="Jaffe D."/>
            <person name="MacCallum I."/>
            <person name="Young S."/>
            <person name="Walker B.J."/>
            <person name="Lander E."/>
            <person name="Lindblad-Toh K."/>
        </authorList>
    </citation>
    <scope>NUCLEOTIDE SEQUENCE [LARGE SCALE GENOMIC DNA]</scope>
    <source>
        <strain evidence="3">Wild caught</strain>
    </source>
</reference>
<feature type="compositionally biased region" description="Low complexity" evidence="1">
    <location>
        <begin position="83"/>
        <end position="103"/>
    </location>
</feature>
<sequence length="147" mass="15978">KLQNGRLVEVPSPQVLEFAEFIDSLFNLDGKSSSFQDMYHMMMSSDSLDEFSEIPKSISEHEILVRAQFEPNLVPKPPRLFAGSADPSSGISVSPSFPLSSSGELMDITPTGMSSQECLSPGKIRTSTPAEHPQSPAKHEDIVISAL</sequence>
<feature type="region of interest" description="Disordered" evidence="1">
    <location>
        <begin position="78"/>
        <end position="147"/>
    </location>
</feature>
<dbReference type="eggNOG" id="KOG2088">
    <property type="taxonomic scope" value="Eukaryota"/>
</dbReference>
<protein>
    <submittedName>
        <fullName evidence="2">Uncharacterized protein</fullName>
    </submittedName>
</protein>
<dbReference type="EMBL" id="AFYH01010890">
    <property type="status" value="NOT_ANNOTATED_CDS"/>
    <property type="molecule type" value="Genomic_DNA"/>
</dbReference>
<proteinExistence type="predicted"/>
<dbReference type="Proteomes" id="UP000008672">
    <property type="component" value="Unassembled WGS sequence"/>
</dbReference>
<dbReference type="Ensembl" id="ENSLACT00000018266.1">
    <property type="protein sequence ID" value="ENSLACP00000018134.1"/>
    <property type="gene ID" value="ENSLACG00000015976.1"/>
</dbReference>